<dbReference type="KEGG" id="fbm:MQE35_01865"/>
<dbReference type="EMBL" id="CP094358">
    <property type="protein sequence ID" value="UOB18059.1"/>
    <property type="molecule type" value="Genomic_DNA"/>
</dbReference>
<evidence type="ECO:0000313" key="1">
    <source>
        <dbReference type="EMBL" id="UOB18059.1"/>
    </source>
</evidence>
<proteinExistence type="predicted"/>
<dbReference type="InterPro" id="IPR011990">
    <property type="entry name" value="TPR-like_helical_dom_sf"/>
</dbReference>
<dbReference type="Pfam" id="PF12771">
    <property type="entry name" value="SusD-like_2"/>
    <property type="match status" value="1"/>
</dbReference>
<gene>
    <name evidence="1" type="ORF">MQE35_01865</name>
</gene>
<dbReference type="AlphaFoldDB" id="A0A9E6ZLM3"/>
<accession>A0A9E6ZLM3</accession>
<dbReference type="RefSeq" id="WP_255843992.1">
    <property type="nucleotide sequence ID" value="NZ_CP094358.1"/>
</dbReference>
<name>A0A9E6ZLM3_9FLAO</name>
<dbReference type="InterPro" id="IPR041662">
    <property type="entry name" value="SusD-like_2"/>
</dbReference>
<dbReference type="Gene3D" id="1.25.40.390">
    <property type="match status" value="1"/>
</dbReference>
<evidence type="ECO:0000313" key="2">
    <source>
        <dbReference type="Proteomes" id="UP000831290"/>
    </source>
</evidence>
<dbReference type="SUPFAM" id="SSF48452">
    <property type="entry name" value="TPR-like"/>
    <property type="match status" value="1"/>
</dbReference>
<keyword evidence="2" id="KW-1185">Reference proteome</keyword>
<sequence>MKINNNIKLLIVSISIFIASCSDDYFDVNTPSDGADFENLALKDLLEPIINYTLNAQYNTASTFGVYSQHLASYNDGENTDNQYETTLSTSWNYFYLYSGANLIPFIEKANESNSYHYEGIGKILLALNLGLATDAWGDIPYTGAFLAEDNLSPEIDSQEFIYNEIQDLLDEGIEDLSKEDNGDLIPGAEDVVYGGDISKWIKAAYTLKARYAIHLTKKDPVTAANNALTYLENGFSDNSDDFQIDYSIRVKNPWFANIVQARLSGNFSLLVSDQLVSLMNGTQYGYTNLEIDPRLPVYVDNGEEETYEGAVNGTGGLTVNDTSANTDLGPDNFYTGETSPVVIISYAEALLIKAEAEFLLNGGNSTSVGTNSAAYESYLSAISANMEKLGVEATPASLYLTDSAVDVGEAGFKLEHLMKEKYIVLFLNPEGFTDLRRYDFSSEVFKGLEMPAAPNPENNGNWVRRAKYPSSEELANPNIAEIMEEVIVPVWWDE</sequence>
<reference evidence="1" key="1">
    <citation type="submission" date="2022-03" db="EMBL/GenBank/DDBJ databases">
        <title>Description of Abyssus ytuae gen. nov., sp. nov., a novel member of the family Flavobacteriaceae isolated from the sediment of Mariana Trench.</title>
        <authorList>
            <person name="Zhang J."/>
            <person name="Xu X."/>
        </authorList>
    </citation>
    <scope>NUCLEOTIDE SEQUENCE</scope>
    <source>
        <strain evidence="1">MT3330</strain>
    </source>
</reference>
<organism evidence="1 2">
    <name type="scientific">Abyssalbus ytuae</name>
    <dbReference type="NCBI Taxonomy" id="2926907"/>
    <lineage>
        <taxon>Bacteria</taxon>
        <taxon>Pseudomonadati</taxon>
        <taxon>Bacteroidota</taxon>
        <taxon>Flavobacteriia</taxon>
        <taxon>Flavobacteriales</taxon>
        <taxon>Flavobacteriaceae</taxon>
        <taxon>Abyssalbus</taxon>
    </lineage>
</organism>
<dbReference type="Proteomes" id="UP000831290">
    <property type="component" value="Chromosome"/>
</dbReference>
<protein>
    <submittedName>
        <fullName evidence="1">SusD/RagB family nutrient-binding outer membrane lipoprotein</fullName>
    </submittedName>
</protein>
<keyword evidence="1" id="KW-0449">Lipoprotein</keyword>